<dbReference type="EMBL" id="FO082278">
    <property type="protein sequence ID" value="CCO14005.1"/>
    <property type="molecule type" value="Genomic_DNA"/>
</dbReference>
<evidence type="ECO:0000313" key="1">
    <source>
        <dbReference type="EMBL" id="CCO14005.1"/>
    </source>
</evidence>
<keyword evidence="2" id="KW-1185">Reference proteome</keyword>
<dbReference type="KEGG" id="bpg:Bathy01g05950"/>
<gene>
    <name evidence="1" type="ORF">Bathy01g05950</name>
</gene>
<dbReference type="eggNOG" id="ENOG502SZIA">
    <property type="taxonomic scope" value="Eukaryota"/>
</dbReference>
<reference evidence="1 2" key="1">
    <citation type="submission" date="2011-10" db="EMBL/GenBank/DDBJ databases">
        <authorList>
            <person name="Genoscope - CEA"/>
        </authorList>
    </citation>
    <scope>NUCLEOTIDE SEQUENCE [LARGE SCALE GENOMIC DNA]</scope>
    <source>
        <strain evidence="1 2">RCC 1105</strain>
    </source>
</reference>
<organism evidence="1 2">
    <name type="scientific">Bathycoccus prasinos</name>
    <dbReference type="NCBI Taxonomy" id="41875"/>
    <lineage>
        <taxon>Eukaryota</taxon>
        <taxon>Viridiplantae</taxon>
        <taxon>Chlorophyta</taxon>
        <taxon>Mamiellophyceae</taxon>
        <taxon>Mamiellales</taxon>
        <taxon>Bathycoccaceae</taxon>
        <taxon>Bathycoccus</taxon>
    </lineage>
</organism>
<accession>K8ENK2</accession>
<name>K8ENK2_9CHLO</name>
<dbReference type="Proteomes" id="UP000198341">
    <property type="component" value="Chromosome 1"/>
</dbReference>
<dbReference type="GeneID" id="19018330"/>
<evidence type="ECO:0000313" key="2">
    <source>
        <dbReference type="Proteomes" id="UP000198341"/>
    </source>
</evidence>
<protein>
    <submittedName>
        <fullName evidence="1">Uncharacterized protein</fullName>
    </submittedName>
</protein>
<sequence>MHKRDIVRLYTQTKDMKLPFHIVSQSQRLVFASFLNAVIDIPILNEATEQIIFMKAVDVIADAIERQLEKMGSKAFFEGVTDAGESRVDVWVVATATKINEKIDIPVLNEKQEQEAIEFVLHAMAERFLASQGKTIAEKKGKGKMFGFI</sequence>
<proteinExistence type="predicted"/>
<dbReference type="OrthoDB" id="10563649at2759"/>
<dbReference type="RefSeq" id="XP_007515126.1">
    <property type="nucleotide sequence ID" value="XM_007515064.1"/>
</dbReference>
<dbReference type="AlphaFoldDB" id="K8ENK2"/>